<gene>
    <name evidence="1" type="ORF">EUGRSUZ_K00102</name>
</gene>
<reference evidence="1" key="1">
    <citation type="submission" date="2013-07" db="EMBL/GenBank/DDBJ databases">
        <title>The genome of Eucalyptus grandis.</title>
        <authorList>
            <person name="Schmutz J."/>
            <person name="Hayes R."/>
            <person name="Myburg A."/>
            <person name="Tuskan G."/>
            <person name="Grattapaglia D."/>
            <person name="Rokhsar D.S."/>
        </authorList>
    </citation>
    <scope>NUCLEOTIDE SEQUENCE</scope>
    <source>
        <tissue evidence="1">Leaf extractions</tissue>
    </source>
</reference>
<protein>
    <submittedName>
        <fullName evidence="1">Uncharacterized protein</fullName>
    </submittedName>
</protein>
<proteinExistence type="predicted"/>
<dbReference type="InParanoid" id="A0A058ZWN8"/>
<name>A0A058ZWN8_EUCGR</name>
<organism evidence="1">
    <name type="scientific">Eucalyptus grandis</name>
    <name type="common">Flooded gum</name>
    <dbReference type="NCBI Taxonomy" id="71139"/>
    <lineage>
        <taxon>Eukaryota</taxon>
        <taxon>Viridiplantae</taxon>
        <taxon>Streptophyta</taxon>
        <taxon>Embryophyta</taxon>
        <taxon>Tracheophyta</taxon>
        <taxon>Spermatophyta</taxon>
        <taxon>Magnoliopsida</taxon>
        <taxon>eudicotyledons</taxon>
        <taxon>Gunneridae</taxon>
        <taxon>Pentapetalae</taxon>
        <taxon>rosids</taxon>
        <taxon>malvids</taxon>
        <taxon>Myrtales</taxon>
        <taxon>Myrtaceae</taxon>
        <taxon>Myrtoideae</taxon>
        <taxon>Eucalypteae</taxon>
        <taxon>Eucalyptus</taxon>
    </lineage>
</organism>
<dbReference type="Gramene" id="KCW46202">
    <property type="protein sequence ID" value="KCW46202"/>
    <property type="gene ID" value="EUGRSUZ_K00102"/>
</dbReference>
<dbReference type="AlphaFoldDB" id="A0A058ZWN8"/>
<sequence>MAAAEVQNCISKPKSQGKVRMQIYLTIYVHKRMTSLDTLFQSLVIGDDTDDWLRGDGEAMTIAESFYF</sequence>
<evidence type="ECO:0000313" key="1">
    <source>
        <dbReference type="EMBL" id="KCW46202.1"/>
    </source>
</evidence>
<dbReference type="EMBL" id="KK198763">
    <property type="protein sequence ID" value="KCW46202.1"/>
    <property type="molecule type" value="Genomic_DNA"/>
</dbReference>
<accession>A0A058ZWN8</accession>